<proteinExistence type="predicted"/>
<dbReference type="Proteomes" id="UP000256964">
    <property type="component" value="Unassembled WGS sequence"/>
</dbReference>
<sequence>MCPDAQSGVAHRPPWQSASFMPNAIRAEEDPRHTSTLRISATRRGHVGALDLRRRTQDRAQCRARSHGLIPNAKREESCMACVPLPFVSRSKFRRKSISISPPFLSSSGPPTRPCYLREHTRIIPSYLDRPVRHAAPAYSRPLLATVDCITLGLASIAYLVEFTQVLRVMRVRQMRTSGLRV</sequence>
<accession>A0A371CY06</accession>
<evidence type="ECO:0000313" key="2">
    <source>
        <dbReference type="EMBL" id="RDX45139.1"/>
    </source>
</evidence>
<reference evidence="2 3" key="1">
    <citation type="journal article" date="2018" name="Biotechnol. Biofuels">
        <title>Integrative visual omics of the white-rot fungus Polyporus brumalis exposes the biotechnological potential of its oxidative enzymes for delignifying raw plant biomass.</title>
        <authorList>
            <person name="Miyauchi S."/>
            <person name="Rancon A."/>
            <person name="Drula E."/>
            <person name="Hage H."/>
            <person name="Chaduli D."/>
            <person name="Favel A."/>
            <person name="Grisel S."/>
            <person name="Henrissat B."/>
            <person name="Herpoel-Gimbert I."/>
            <person name="Ruiz-Duenas F.J."/>
            <person name="Chevret D."/>
            <person name="Hainaut M."/>
            <person name="Lin J."/>
            <person name="Wang M."/>
            <person name="Pangilinan J."/>
            <person name="Lipzen A."/>
            <person name="Lesage-Meessen L."/>
            <person name="Navarro D."/>
            <person name="Riley R."/>
            <person name="Grigoriev I.V."/>
            <person name="Zhou S."/>
            <person name="Raouche S."/>
            <person name="Rosso M.N."/>
        </authorList>
    </citation>
    <scope>NUCLEOTIDE SEQUENCE [LARGE SCALE GENOMIC DNA]</scope>
    <source>
        <strain evidence="2 3">BRFM 1820</strain>
    </source>
</reference>
<gene>
    <name evidence="2" type="ORF">OH76DRAFT_1022352</name>
</gene>
<protein>
    <submittedName>
        <fullName evidence="2">Uncharacterized protein</fullName>
    </submittedName>
</protein>
<dbReference type="EMBL" id="KZ857441">
    <property type="protein sequence ID" value="RDX45139.1"/>
    <property type="molecule type" value="Genomic_DNA"/>
</dbReference>
<feature type="region of interest" description="Disordered" evidence="1">
    <location>
        <begin position="1"/>
        <end position="33"/>
    </location>
</feature>
<evidence type="ECO:0000313" key="3">
    <source>
        <dbReference type="Proteomes" id="UP000256964"/>
    </source>
</evidence>
<organism evidence="2 3">
    <name type="scientific">Lentinus brumalis</name>
    <dbReference type="NCBI Taxonomy" id="2498619"/>
    <lineage>
        <taxon>Eukaryota</taxon>
        <taxon>Fungi</taxon>
        <taxon>Dikarya</taxon>
        <taxon>Basidiomycota</taxon>
        <taxon>Agaricomycotina</taxon>
        <taxon>Agaricomycetes</taxon>
        <taxon>Polyporales</taxon>
        <taxon>Polyporaceae</taxon>
        <taxon>Lentinus</taxon>
    </lineage>
</organism>
<evidence type="ECO:0000256" key="1">
    <source>
        <dbReference type="SAM" id="MobiDB-lite"/>
    </source>
</evidence>
<name>A0A371CY06_9APHY</name>
<dbReference type="AlphaFoldDB" id="A0A371CY06"/>
<keyword evidence="3" id="KW-1185">Reference proteome</keyword>